<protein>
    <recommendedName>
        <fullName evidence="1">Sialidase domain-containing protein</fullName>
    </recommendedName>
</protein>
<dbReference type="Proteomes" id="UP001162640">
    <property type="component" value="Unassembled WGS sequence"/>
</dbReference>
<dbReference type="InterPro" id="IPR036278">
    <property type="entry name" value="Sialidase_sf"/>
</dbReference>
<sequence>MKITPFAYLFVSGVSNSTWSTGQVCYRIPSLLSLDDDGENLIAFASERIWEYSNVSQCSDESLSSIVQRRSTDGGKTWGPQELVVPSFNGQKETERHSWSLYDSSSKTIFIFSNDDVNGPTSCDCNIVYKTSDDGGETYSDNFTYINAETGVYGMGLTHSITHTSGRVVGCMRKICRNSCPADYASKSFFSDDNGATWNSSDWLHAGTTECQLAELPNGDLYLTSRPYTGWDGQKDVRLASYSTDVGSTWSDTIAEPNLIDFAFADEGSIASDPASGTIVFLHPFSETRSNMTLYQGYFNTETEKVEWSTSATTTVYSGPSEYSDVQVLDSGKSVGALFERGNYDAISFSIVPLN</sequence>
<dbReference type="AlphaFoldDB" id="A0A9W7A349"/>
<dbReference type="Pfam" id="PF13088">
    <property type="entry name" value="BNR_2"/>
    <property type="match status" value="1"/>
</dbReference>
<dbReference type="CDD" id="cd15482">
    <property type="entry name" value="Sialidase_non-viral"/>
    <property type="match status" value="1"/>
</dbReference>
<name>A0A9W7A349_9STRA</name>
<dbReference type="Gene3D" id="2.120.10.10">
    <property type="match status" value="1"/>
</dbReference>
<evidence type="ECO:0000313" key="2">
    <source>
        <dbReference type="EMBL" id="GMH64926.1"/>
    </source>
</evidence>
<comment type="caution">
    <text evidence="2">The sequence shown here is derived from an EMBL/GenBank/DDBJ whole genome shotgun (WGS) entry which is preliminary data.</text>
</comment>
<dbReference type="PANTHER" id="PTHR10628:SF30">
    <property type="entry name" value="EXO-ALPHA-SIALIDASE"/>
    <property type="match status" value="1"/>
</dbReference>
<dbReference type="EMBL" id="BLQM01000110">
    <property type="protein sequence ID" value="GMH64926.1"/>
    <property type="molecule type" value="Genomic_DNA"/>
</dbReference>
<evidence type="ECO:0000259" key="1">
    <source>
        <dbReference type="Pfam" id="PF13088"/>
    </source>
</evidence>
<dbReference type="PANTHER" id="PTHR10628">
    <property type="entry name" value="SIALIDASE"/>
    <property type="match status" value="1"/>
</dbReference>
<evidence type="ECO:0000313" key="3">
    <source>
        <dbReference type="Proteomes" id="UP001162640"/>
    </source>
</evidence>
<dbReference type="GO" id="GO:0006689">
    <property type="term" value="P:ganglioside catabolic process"/>
    <property type="evidence" value="ECO:0007669"/>
    <property type="project" value="TreeGrafter"/>
</dbReference>
<organism evidence="2 3">
    <name type="scientific">Triparma laevis f. inornata</name>
    <dbReference type="NCBI Taxonomy" id="1714386"/>
    <lineage>
        <taxon>Eukaryota</taxon>
        <taxon>Sar</taxon>
        <taxon>Stramenopiles</taxon>
        <taxon>Ochrophyta</taxon>
        <taxon>Bolidophyceae</taxon>
        <taxon>Parmales</taxon>
        <taxon>Triparmaceae</taxon>
        <taxon>Triparma</taxon>
    </lineage>
</organism>
<accession>A0A9W7A349</accession>
<dbReference type="InterPro" id="IPR011040">
    <property type="entry name" value="Sialidase"/>
</dbReference>
<proteinExistence type="predicted"/>
<dbReference type="GO" id="GO:0016020">
    <property type="term" value="C:membrane"/>
    <property type="evidence" value="ECO:0007669"/>
    <property type="project" value="TreeGrafter"/>
</dbReference>
<reference evidence="3" key="1">
    <citation type="journal article" date="2023" name="Commun. Biol.">
        <title>Genome analysis of Parmales, the sister group of diatoms, reveals the evolutionary specialization of diatoms from phago-mixotrophs to photoautotrophs.</title>
        <authorList>
            <person name="Ban H."/>
            <person name="Sato S."/>
            <person name="Yoshikawa S."/>
            <person name="Yamada K."/>
            <person name="Nakamura Y."/>
            <person name="Ichinomiya M."/>
            <person name="Sato N."/>
            <person name="Blanc-Mathieu R."/>
            <person name="Endo H."/>
            <person name="Kuwata A."/>
            <person name="Ogata H."/>
        </authorList>
    </citation>
    <scope>NUCLEOTIDE SEQUENCE [LARGE SCALE GENOMIC DNA]</scope>
</reference>
<dbReference type="GO" id="GO:0009313">
    <property type="term" value="P:oligosaccharide catabolic process"/>
    <property type="evidence" value="ECO:0007669"/>
    <property type="project" value="TreeGrafter"/>
</dbReference>
<dbReference type="GO" id="GO:0004308">
    <property type="term" value="F:exo-alpha-sialidase activity"/>
    <property type="evidence" value="ECO:0007669"/>
    <property type="project" value="InterPro"/>
</dbReference>
<dbReference type="SUPFAM" id="SSF50939">
    <property type="entry name" value="Sialidases"/>
    <property type="match status" value="1"/>
</dbReference>
<gene>
    <name evidence="2" type="ORF">TL16_g04075</name>
</gene>
<dbReference type="GO" id="GO:0005737">
    <property type="term" value="C:cytoplasm"/>
    <property type="evidence" value="ECO:0007669"/>
    <property type="project" value="TreeGrafter"/>
</dbReference>
<dbReference type="InterPro" id="IPR026856">
    <property type="entry name" value="Sialidase_fam"/>
</dbReference>
<feature type="domain" description="Sialidase" evidence="1">
    <location>
        <begin position="66"/>
        <end position="331"/>
    </location>
</feature>